<comment type="caution">
    <text evidence="5">The sequence shown here is derived from an EMBL/GenBank/DDBJ whole genome shotgun (WGS) entry which is preliminary data.</text>
</comment>
<reference evidence="5 6" key="1">
    <citation type="submission" date="2020-10" db="EMBL/GenBank/DDBJ databases">
        <title>Plant Genome Project.</title>
        <authorList>
            <person name="Zhang R.-G."/>
        </authorList>
    </citation>
    <scope>NUCLEOTIDE SEQUENCE [LARGE SCALE GENOMIC DNA]</scope>
    <source>
        <strain evidence="5">FAFU-HL-1</strain>
        <tissue evidence="5">Leaf</tissue>
    </source>
</reference>
<evidence type="ECO:0000313" key="6">
    <source>
        <dbReference type="Proteomes" id="UP000657918"/>
    </source>
</evidence>
<keyword evidence="6" id="KW-1185">Reference proteome</keyword>
<dbReference type="InterPro" id="IPR020845">
    <property type="entry name" value="AMP-binding_CS"/>
</dbReference>
<dbReference type="Pfam" id="PF13193">
    <property type="entry name" value="AMP-binding_C"/>
    <property type="match status" value="1"/>
</dbReference>
<dbReference type="Gene3D" id="3.30.300.30">
    <property type="match status" value="1"/>
</dbReference>
<proteinExistence type="inferred from homology"/>
<dbReference type="FunFam" id="3.30.300.30:FF:000007">
    <property type="entry name" value="4-coumarate--CoA ligase 2"/>
    <property type="match status" value="1"/>
</dbReference>
<dbReference type="InterPro" id="IPR025110">
    <property type="entry name" value="AMP-bd_C"/>
</dbReference>
<evidence type="ECO:0000256" key="2">
    <source>
        <dbReference type="ARBA" id="ARBA00022598"/>
    </source>
</evidence>
<evidence type="ECO:0000256" key="1">
    <source>
        <dbReference type="ARBA" id="ARBA00006432"/>
    </source>
</evidence>
<evidence type="ECO:0000259" key="4">
    <source>
        <dbReference type="Pfam" id="PF13193"/>
    </source>
</evidence>
<evidence type="ECO:0000313" key="5">
    <source>
        <dbReference type="EMBL" id="KAF9688964.1"/>
    </source>
</evidence>
<dbReference type="SUPFAM" id="SSF56801">
    <property type="entry name" value="Acetyl-CoA synthetase-like"/>
    <property type="match status" value="1"/>
</dbReference>
<dbReference type="GO" id="GO:0046949">
    <property type="term" value="P:fatty-acyl-CoA biosynthetic process"/>
    <property type="evidence" value="ECO:0007669"/>
    <property type="project" value="TreeGrafter"/>
</dbReference>
<gene>
    <name evidence="5" type="ORF">SADUNF_Sadunf01G0042700</name>
</gene>
<evidence type="ECO:0000259" key="3">
    <source>
        <dbReference type="Pfam" id="PF00501"/>
    </source>
</evidence>
<comment type="similarity">
    <text evidence="1">Belongs to the ATP-dependent AMP-binding enzyme family.</text>
</comment>
<sequence>MGTPIPCSAQEEHIFQSRHPAVPVPDITLPDFVLQDAELYADKVAFVEAATGKTYTYAEVVRDTRRFAKALRSLGLRKGHVVVVALPNVAEYGIVALGIMAAGGVFSGANPTAHESELKKQAEAADAKLIVTNDLNYGKVKGLGLPVIVLGEETISTAVNWNELLDAADRAGDILSYEEVLQSDLCALPFSSGTTGMSKGVMLTHRNLVANLCSSLFGVGPEMVGQVATLGLIPFFHIYGITGICCATLRNKGKVVVMGRFELRTFLNALITQEVNFAPIVPPIILALVKNPIVEEFDLSKLKLKAIMTAAAPLAPELLTAFENKFPGVQVQELFSDQKNKMIVFKFATKPVFRKAYGLTEHSCITLTHGDPSKGHGIAKKNSVGFLLPNLEIKFINPENGQSLPKNTPGEICVRSQCVMKGYFNNKEETARTIDADGWLHTGDIGYIDNDGDIFIVDRIKELIKYKGFQVAPAELEAILLTHPSVEDAAVVPLPDEEAGEIPAACVVMSKGAEESEEDIMEFVASNVAHYKKVRVVQFVDSIPKSPSGKIMRRLLKEKMGSGSKASHCH</sequence>
<keyword evidence="2" id="KW-0436">Ligase</keyword>
<dbReference type="InterPro" id="IPR045851">
    <property type="entry name" value="AMP-bd_C_sf"/>
</dbReference>
<protein>
    <recommendedName>
        <fullName evidence="7">4-coumarate--CoA ligase</fullName>
    </recommendedName>
</protein>
<dbReference type="EMBL" id="JADGMS010000001">
    <property type="protein sequence ID" value="KAF9688964.1"/>
    <property type="molecule type" value="Genomic_DNA"/>
</dbReference>
<dbReference type="GO" id="GO:0004467">
    <property type="term" value="F:long-chain fatty acid-CoA ligase activity"/>
    <property type="evidence" value="ECO:0007669"/>
    <property type="project" value="TreeGrafter"/>
</dbReference>
<dbReference type="InterPro" id="IPR000873">
    <property type="entry name" value="AMP-dep_synth/lig_dom"/>
</dbReference>
<dbReference type="Pfam" id="PF00501">
    <property type="entry name" value="AMP-binding"/>
    <property type="match status" value="2"/>
</dbReference>
<evidence type="ECO:0008006" key="7">
    <source>
        <dbReference type="Google" id="ProtNLM"/>
    </source>
</evidence>
<dbReference type="PANTHER" id="PTHR24096">
    <property type="entry name" value="LONG-CHAIN-FATTY-ACID--COA LIGASE"/>
    <property type="match status" value="1"/>
</dbReference>
<accession>A0A835TJZ5</accession>
<dbReference type="Proteomes" id="UP000657918">
    <property type="component" value="Unassembled WGS sequence"/>
</dbReference>
<dbReference type="PROSITE" id="PS00455">
    <property type="entry name" value="AMP_BINDING"/>
    <property type="match status" value="1"/>
</dbReference>
<feature type="domain" description="AMP-dependent synthetase/ligase" evidence="3">
    <location>
        <begin position="36"/>
        <end position="334"/>
    </location>
</feature>
<organism evidence="5 6">
    <name type="scientific">Salix dunnii</name>
    <dbReference type="NCBI Taxonomy" id="1413687"/>
    <lineage>
        <taxon>Eukaryota</taxon>
        <taxon>Viridiplantae</taxon>
        <taxon>Streptophyta</taxon>
        <taxon>Embryophyta</taxon>
        <taxon>Tracheophyta</taxon>
        <taxon>Spermatophyta</taxon>
        <taxon>Magnoliopsida</taxon>
        <taxon>eudicotyledons</taxon>
        <taxon>Gunneridae</taxon>
        <taxon>Pentapetalae</taxon>
        <taxon>rosids</taxon>
        <taxon>fabids</taxon>
        <taxon>Malpighiales</taxon>
        <taxon>Salicaceae</taxon>
        <taxon>Saliceae</taxon>
        <taxon>Salix</taxon>
    </lineage>
</organism>
<dbReference type="OrthoDB" id="10253869at2759"/>
<dbReference type="Gene3D" id="3.40.50.12780">
    <property type="entry name" value="N-terminal domain of ligase-like"/>
    <property type="match status" value="1"/>
</dbReference>
<dbReference type="AlphaFoldDB" id="A0A835TJZ5"/>
<feature type="domain" description="AMP-dependent synthetase/ligase" evidence="3">
    <location>
        <begin position="353"/>
        <end position="424"/>
    </location>
</feature>
<feature type="domain" description="AMP-binding enzyme C-terminal" evidence="4">
    <location>
        <begin position="475"/>
        <end position="550"/>
    </location>
</feature>
<dbReference type="PANTHER" id="PTHR24096:SF389">
    <property type="entry name" value="4-COUMARATE--COA LIGASE-LIKE 1"/>
    <property type="match status" value="1"/>
</dbReference>
<dbReference type="InterPro" id="IPR042099">
    <property type="entry name" value="ANL_N_sf"/>
</dbReference>
<name>A0A835TJZ5_9ROSI</name>
<dbReference type="CDD" id="cd05904">
    <property type="entry name" value="4CL"/>
    <property type="match status" value="1"/>
</dbReference>